<accession>A0A0F9SS97</accession>
<reference evidence="2" key="1">
    <citation type="journal article" date="2015" name="Nature">
        <title>Complex archaea that bridge the gap between prokaryotes and eukaryotes.</title>
        <authorList>
            <person name="Spang A."/>
            <person name="Saw J.H."/>
            <person name="Jorgensen S.L."/>
            <person name="Zaremba-Niedzwiedzka K."/>
            <person name="Martijn J."/>
            <person name="Lind A.E."/>
            <person name="van Eijk R."/>
            <person name="Schleper C."/>
            <person name="Guy L."/>
            <person name="Ettema T.J."/>
        </authorList>
    </citation>
    <scope>NUCLEOTIDE SEQUENCE</scope>
</reference>
<dbReference type="EMBL" id="LAZR01002279">
    <property type="protein sequence ID" value="KKN32068.1"/>
    <property type="molecule type" value="Genomic_DNA"/>
</dbReference>
<dbReference type="Gene3D" id="3.40.50.300">
    <property type="entry name" value="P-loop containing nucleotide triphosphate hydrolases"/>
    <property type="match status" value="1"/>
</dbReference>
<protein>
    <submittedName>
        <fullName evidence="2">Uncharacterized protein</fullName>
    </submittedName>
</protein>
<evidence type="ECO:0000313" key="2">
    <source>
        <dbReference type="EMBL" id="KKN32068.1"/>
    </source>
</evidence>
<sequence>MTVTKTVEANRRKITLHRGQCRVFQTDARFSALIAGTGGGKTYVGPWGLAKEIEKNPTGTFGVGAPTFKILNRTTVPTLIAAYRGTELEGEYKGTAGEYHLPTGGIIYLCSTDDADHLEGGQYSAWWLDEAGQMSAQTWTVIQARLGYLQGRCLFTTTPYNLGWFYKEIYLRAKAGDPDYFVVQFRSTLNPGYSKAEFERARRTMDSRLFEMRYLGEFRKMAGLVWPEFDQWVVEPGEVPEPDARCQHIGGIDWGFNNPFVALDAFLDHDDVLWVHRERYLSRTLLADHAAALNKDTAYYADPSGKQETEEMRNFDLLVNPAINDVSMGLERVAERGLTGRLKISSACKHLLSNTEMYHYKEGEDKPVKDEDHGPDALRYMIMGLDGKPEPKVISLNFGTDPDETSDGEDMMMTEDPRYWRED</sequence>
<feature type="region of interest" description="Disordered" evidence="1">
    <location>
        <begin position="391"/>
        <end position="423"/>
    </location>
</feature>
<evidence type="ECO:0000256" key="1">
    <source>
        <dbReference type="SAM" id="MobiDB-lite"/>
    </source>
</evidence>
<comment type="caution">
    <text evidence="2">The sequence shown here is derived from an EMBL/GenBank/DDBJ whole genome shotgun (WGS) entry which is preliminary data.</text>
</comment>
<gene>
    <name evidence="2" type="ORF">LCGC14_0817590</name>
</gene>
<dbReference type="Gene3D" id="3.30.420.280">
    <property type="match status" value="1"/>
</dbReference>
<dbReference type="InterPro" id="IPR027417">
    <property type="entry name" value="P-loop_NTPase"/>
</dbReference>
<dbReference type="AlphaFoldDB" id="A0A0F9SS97"/>
<dbReference type="Pfam" id="PF03237">
    <property type="entry name" value="Terminase_6N"/>
    <property type="match status" value="1"/>
</dbReference>
<proteinExistence type="predicted"/>
<organism evidence="2">
    <name type="scientific">marine sediment metagenome</name>
    <dbReference type="NCBI Taxonomy" id="412755"/>
    <lineage>
        <taxon>unclassified sequences</taxon>
        <taxon>metagenomes</taxon>
        <taxon>ecological metagenomes</taxon>
    </lineage>
</organism>
<name>A0A0F9SS97_9ZZZZ</name>
<feature type="compositionally biased region" description="Acidic residues" evidence="1">
    <location>
        <begin position="401"/>
        <end position="413"/>
    </location>
</feature>